<dbReference type="GO" id="GO:0016787">
    <property type="term" value="F:hydrolase activity"/>
    <property type="evidence" value="ECO:0007669"/>
    <property type="project" value="InterPro"/>
</dbReference>
<evidence type="ECO:0000259" key="1">
    <source>
        <dbReference type="Pfam" id="PF00149"/>
    </source>
</evidence>
<feature type="domain" description="Calcineurin-like phosphoesterase" evidence="1">
    <location>
        <begin position="39"/>
        <end position="133"/>
    </location>
</feature>
<sequence>MKRAWKRRDFLGLAACAGGAVFVSALPGWAAGRDEAFYFVQLSDAHWGFQGPANPDARGTLPKAVAAVNALAEPPDFLMFTGDLTQTTDDPAERRRRMREFQSIIAALKVPVVHLMPGEHDASLDQGAAYRELFGPTHYVFDHKGVHFIVLRTGGRSAARLARRGPCAAAAVGAHRGVHAPSAVRSLSAVGLGHARRCAGHRAPDAASQCDGVLRAYPPGTSPHDRAYRAPRGAFADVPVAGAGVAGTALAGAVGSRAALSGIGLEGSAGGQGVGGFRDRREACQCLIEQIVPCRFGLAELAELAMRSWSCQ</sequence>
<evidence type="ECO:0000313" key="2">
    <source>
        <dbReference type="EMBL" id="EHP40674.1"/>
    </source>
</evidence>
<protein>
    <submittedName>
        <fullName evidence="2">Ser/Thr protein phosphatase family protein</fullName>
    </submittedName>
</protein>
<dbReference type="Pfam" id="PF00149">
    <property type="entry name" value="Metallophos"/>
    <property type="match status" value="1"/>
</dbReference>
<proteinExistence type="predicted"/>
<dbReference type="EMBL" id="AHJE01000061">
    <property type="protein sequence ID" value="EHP40674.1"/>
    <property type="molecule type" value="Genomic_DNA"/>
</dbReference>
<reference evidence="2 3" key="1">
    <citation type="journal article" date="2012" name="J. Bacteriol.">
        <title>De Novo Genome Project of Cupriavidus basilensis OR16.</title>
        <authorList>
            <person name="Cserhati M."/>
            <person name="Kriszt B."/>
            <person name="Szoboszlay S."/>
            <person name="Toth A."/>
            <person name="Szabo I."/>
            <person name="Tancsics A."/>
            <person name="Nagy I."/>
            <person name="Horvath B."/>
            <person name="Nagy I."/>
            <person name="Kukolya J."/>
        </authorList>
    </citation>
    <scope>NUCLEOTIDE SEQUENCE [LARGE SCALE GENOMIC DNA]</scope>
    <source>
        <strain evidence="2 3">OR16</strain>
    </source>
</reference>
<dbReference type="Proteomes" id="UP000005808">
    <property type="component" value="Unassembled WGS sequence"/>
</dbReference>
<dbReference type="PANTHER" id="PTHR43143:SF1">
    <property type="entry name" value="SERINE_THREONINE-PROTEIN PHOSPHATASE CPPED1"/>
    <property type="match status" value="1"/>
</dbReference>
<gene>
    <name evidence="2" type="ORF">OR16_24470</name>
</gene>
<dbReference type="InterPro" id="IPR051918">
    <property type="entry name" value="STPP_CPPED1"/>
</dbReference>
<dbReference type="InterPro" id="IPR006311">
    <property type="entry name" value="TAT_signal"/>
</dbReference>
<dbReference type="AlphaFoldDB" id="H1S9Y9"/>
<dbReference type="InterPro" id="IPR004843">
    <property type="entry name" value="Calcineurin-like_PHP"/>
</dbReference>
<dbReference type="Gene3D" id="3.60.21.10">
    <property type="match status" value="1"/>
</dbReference>
<dbReference type="SUPFAM" id="SSF56300">
    <property type="entry name" value="Metallo-dependent phosphatases"/>
    <property type="match status" value="1"/>
</dbReference>
<dbReference type="PROSITE" id="PS51318">
    <property type="entry name" value="TAT"/>
    <property type="match status" value="1"/>
</dbReference>
<organism evidence="2 3">
    <name type="scientific">Cupriavidus basilensis OR16</name>
    <dbReference type="NCBI Taxonomy" id="1127483"/>
    <lineage>
        <taxon>Bacteria</taxon>
        <taxon>Pseudomonadati</taxon>
        <taxon>Pseudomonadota</taxon>
        <taxon>Betaproteobacteria</taxon>
        <taxon>Burkholderiales</taxon>
        <taxon>Burkholderiaceae</taxon>
        <taxon>Cupriavidus</taxon>
    </lineage>
</organism>
<dbReference type="InterPro" id="IPR029052">
    <property type="entry name" value="Metallo-depent_PP-like"/>
</dbReference>
<comment type="caution">
    <text evidence="2">The sequence shown here is derived from an EMBL/GenBank/DDBJ whole genome shotgun (WGS) entry which is preliminary data.</text>
</comment>
<name>H1S9Y9_9BURK</name>
<accession>H1S9Y9</accession>
<evidence type="ECO:0000313" key="3">
    <source>
        <dbReference type="Proteomes" id="UP000005808"/>
    </source>
</evidence>
<dbReference type="PATRIC" id="fig|1127483.3.peg.4893"/>
<dbReference type="PANTHER" id="PTHR43143">
    <property type="entry name" value="METALLOPHOSPHOESTERASE, CALCINEURIN SUPERFAMILY"/>
    <property type="match status" value="1"/>
</dbReference>